<dbReference type="InterPro" id="IPR013838">
    <property type="entry name" value="Beta-tubulin_BS"/>
</dbReference>
<name>A0A819TXE6_9BILA</name>
<feature type="non-terminal residue" evidence="1">
    <location>
        <position position="19"/>
    </location>
</feature>
<dbReference type="PROSITE" id="PS00228">
    <property type="entry name" value="TUBULIN_B_AUTOREG"/>
    <property type="match status" value="1"/>
</dbReference>
<accession>A0A819TXE6</accession>
<reference evidence="1" key="1">
    <citation type="submission" date="2021-02" db="EMBL/GenBank/DDBJ databases">
        <authorList>
            <person name="Nowell W R."/>
        </authorList>
    </citation>
    <scope>NUCLEOTIDE SEQUENCE</scope>
</reference>
<evidence type="ECO:0000313" key="2">
    <source>
        <dbReference type="Proteomes" id="UP000663844"/>
    </source>
</evidence>
<dbReference type="AlphaFoldDB" id="A0A819TXE6"/>
<proteinExistence type="predicted"/>
<gene>
    <name evidence="1" type="ORF">OXD698_LOCUS34626</name>
</gene>
<organism evidence="1 2">
    <name type="scientific">Adineta steineri</name>
    <dbReference type="NCBI Taxonomy" id="433720"/>
    <lineage>
        <taxon>Eukaryota</taxon>
        <taxon>Metazoa</taxon>
        <taxon>Spiralia</taxon>
        <taxon>Gnathifera</taxon>
        <taxon>Rotifera</taxon>
        <taxon>Eurotatoria</taxon>
        <taxon>Bdelloidea</taxon>
        <taxon>Adinetida</taxon>
        <taxon>Adinetidae</taxon>
        <taxon>Adineta</taxon>
    </lineage>
</organism>
<dbReference type="EMBL" id="CAJOAZ010005074">
    <property type="protein sequence ID" value="CAF4086327.1"/>
    <property type="molecule type" value="Genomic_DNA"/>
</dbReference>
<evidence type="ECO:0000313" key="1">
    <source>
        <dbReference type="EMBL" id="CAF4086327.1"/>
    </source>
</evidence>
<comment type="caution">
    <text evidence="1">The sequence shown here is derived from an EMBL/GenBank/DDBJ whole genome shotgun (WGS) entry which is preliminary data.</text>
</comment>
<dbReference type="InterPro" id="IPR036525">
    <property type="entry name" value="Tubulin/FtsZ_GTPase_sf"/>
</dbReference>
<protein>
    <submittedName>
        <fullName evidence="1">Uncharacterized protein</fullName>
    </submittedName>
</protein>
<dbReference type="Proteomes" id="UP000663844">
    <property type="component" value="Unassembled WGS sequence"/>
</dbReference>
<sequence length="19" mass="2082">MREIIHIQLGGCGNRIGSK</sequence>
<dbReference type="SUPFAM" id="SSF52490">
    <property type="entry name" value="Tubulin nucleotide-binding domain-like"/>
    <property type="match status" value="1"/>
</dbReference>